<organism evidence="1 2">
    <name type="scientific">Pseudohalioglobus sediminis</name>
    <dbReference type="NCBI Taxonomy" id="2606449"/>
    <lineage>
        <taxon>Bacteria</taxon>
        <taxon>Pseudomonadati</taxon>
        <taxon>Pseudomonadota</taxon>
        <taxon>Gammaproteobacteria</taxon>
        <taxon>Cellvibrionales</taxon>
        <taxon>Halieaceae</taxon>
        <taxon>Pseudohalioglobus</taxon>
    </lineage>
</organism>
<dbReference type="EMBL" id="VTUX01000004">
    <property type="protein sequence ID" value="KAA1191974.1"/>
    <property type="molecule type" value="Genomic_DNA"/>
</dbReference>
<dbReference type="RefSeq" id="WP_149611410.1">
    <property type="nucleotide sequence ID" value="NZ_VTUX01000004.1"/>
</dbReference>
<keyword evidence="2" id="KW-1185">Reference proteome</keyword>
<accession>A0A5B0WY18</accession>
<dbReference type="AlphaFoldDB" id="A0A5B0WY18"/>
<gene>
    <name evidence="1" type="ORF">F0M18_10655</name>
</gene>
<sequence>MRSLVSDTVLQGTLRGNVKATGHYNADGTGTLEAWGDTFKRTWVIRNDRICITVGKAEQCVRIEKAADQPNLFRAFNEATGESAEFTVITGQTMAVAARNTGAGGAAEPSAEELAKSLANPNTPLASQTFKFQYRTFDGDLPGGDDESSSLLLYQPAFPFPLDNGATVFFRPAVPIILDQPYFDPLEGEFDSTSGLGDIAFDLAYGRTTESGLLWAAGVVATLPTATEDELGPDRWSLGPEFLIGKLTSKYVLGALVTYQTDVAGSGDADVSLTTVNAFATYLPGGGWNVASAPIMSYDHENSQWTLPLNLTVGKTVIWNGRPWKLGVEVNYFVDQADAFGPKWMFGINVAPVVENIFARMLR</sequence>
<proteinExistence type="predicted"/>
<evidence type="ECO:0000313" key="1">
    <source>
        <dbReference type="EMBL" id="KAA1191974.1"/>
    </source>
</evidence>
<dbReference type="Proteomes" id="UP000323708">
    <property type="component" value="Unassembled WGS sequence"/>
</dbReference>
<name>A0A5B0WY18_9GAMM</name>
<comment type="caution">
    <text evidence="1">The sequence shown here is derived from an EMBL/GenBank/DDBJ whole genome shotgun (WGS) entry which is preliminary data.</text>
</comment>
<reference evidence="1 2" key="1">
    <citation type="submission" date="2019-09" db="EMBL/GenBank/DDBJ databases">
        <authorList>
            <person name="Chen X.-Y."/>
        </authorList>
    </citation>
    <scope>NUCLEOTIDE SEQUENCE [LARGE SCALE GENOMIC DNA]</scope>
    <source>
        <strain evidence="1 2">NY5</strain>
    </source>
</reference>
<evidence type="ECO:0000313" key="2">
    <source>
        <dbReference type="Proteomes" id="UP000323708"/>
    </source>
</evidence>
<protein>
    <submittedName>
        <fullName evidence="1">Transporter</fullName>
    </submittedName>
</protein>